<feature type="region of interest" description="Disordered" evidence="7">
    <location>
        <begin position="1332"/>
        <end position="1363"/>
    </location>
</feature>
<feature type="domain" description="Transcription factor tau subunit sfc3/Tfc3 C-terminal" evidence="9">
    <location>
        <begin position="1850"/>
        <end position="2275"/>
    </location>
</feature>
<dbReference type="InterPro" id="IPR007309">
    <property type="entry name" value="TFIIIC_Bblock-bd"/>
</dbReference>
<dbReference type="GO" id="GO:0042791">
    <property type="term" value="P:5S class rRNA transcription by RNA polymerase III"/>
    <property type="evidence" value="ECO:0007669"/>
    <property type="project" value="TreeGrafter"/>
</dbReference>
<keyword evidence="3" id="KW-0238">DNA-binding</keyword>
<feature type="region of interest" description="Disordered" evidence="7">
    <location>
        <begin position="1736"/>
        <end position="1772"/>
    </location>
</feature>
<dbReference type="GO" id="GO:0003677">
    <property type="term" value="F:DNA binding"/>
    <property type="evidence" value="ECO:0007669"/>
    <property type="project" value="UniProtKB-KW"/>
</dbReference>
<feature type="compositionally biased region" description="Basic residues" evidence="7">
    <location>
        <begin position="2399"/>
        <end position="2415"/>
    </location>
</feature>
<feature type="compositionally biased region" description="Polar residues" evidence="7">
    <location>
        <begin position="151"/>
        <end position="166"/>
    </location>
</feature>
<evidence type="ECO:0000256" key="6">
    <source>
        <dbReference type="SAM" id="Coils"/>
    </source>
</evidence>
<keyword evidence="4" id="KW-0804">Transcription</keyword>
<dbReference type="GO" id="GO:0005634">
    <property type="term" value="C:nucleus"/>
    <property type="evidence" value="ECO:0007669"/>
    <property type="project" value="UniProtKB-SubCell"/>
</dbReference>
<feature type="region of interest" description="Disordered" evidence="7">
    <location>
        <begin position="1629"/>
        <end position="1659"/>
    </location>
</feature>
<evidence type="ECO:0000256" key="4">
    <source>
        <dbReference type="ARBA" id="ARBA00023163"/>
    </source>
</evidence>
<keyword evidence="2" id="KW-0597">Phosphoprotein</keyword>
<feature type="compositionally biased region" description="Basic and acidic residues" evidence="7">
    <location>
        <begin position="765"/>
        <end position="777"/>
    </location>
</feature>
<feature type="compositionally biased region" description="Basic and acidic residues" evidence="7">
    <location>
        <begin position="813"/>
        <end position="822"/>
    </location>
</feature>
<dbReference type="Pfam" id="PF20222">
    <property type="entry name" value="DUF6581"/>
    <property type="match status" value="1"/>
</dbReference>
<name>A0A6A5XEP6_9PLEO</name>
<dbReference type="Pfam" id="PF04182">
    <property type="entry name" value="B-block_TFIIIC"/>
    <property type="match status" value="1"/>
</dbReference>
<feature type="region of interest" description="Disordered" evidence="7">
    <location>
        <begin position="714"/>
        <end position="744"/>
    </location>
</feature>
<feature type="region of interest" description="Disordered" evidence="7">
    <location>
        <begin position="920"/>
        <end position="1007"/>
    </location>
</feature>
<evidence type="ECO:0000259" key="8">
    <source>
        <dbReference type="Pfam" id="PF04182"/>
    </source>
</evidence>
<feature type="compositionally biased region" description="Polar residues" evidence="7">
    <location>
        <begin position="1079"/>
        <end position="1089"/>
    </location>
</feature>
<feature type="compositionally biased region" description="Acidic residues" evidence="7">
    <location>
        <begin position="2467"/>
        <end position="2514"/>
    </location>
</feature>
<feature type="compositionally biased region" description="Basic and acidic residues" evidence="7">
    <location>
        <begin position="459"/>
        <end position="471"/>
    </location>
</feature>
<feature type="region of interest" description="Disordered" evidence="7">
    <location>
        <begin position="452"/>
        <end position="488"/>
    </location>
</feature>
<evidence type="ECO:0000256" key="5">
    <source>
        <dbReference type="ARBA" id="ARBA00023242"/>
    </source>
</evidence>
<feature type="compositionally biased region" description="Basic and acidic residues" evidence="7">
    <location>
        <begin position="714"/>
        <end position="729"/>
    </location>
</feature>
<evidence type="ECO:0000256" key="1">
    <source>
        <dbReference type="ARBA" id="ARBA00004123"/>
    </source>
</evidence>
<feature type="region of interest" description="Disordered" evidence="7">
    <location>
        <begin position="1254"/>
        <end position="1289"/>
    </location>
</feature>
<keyword evidence="6" id="KW-0175">Coiled coil</keyword>
<feature type="region of interest" description="Disordered" evidence="7">
    <location>
        <begin position="765"/>
        <end position="844"/>
    </location>
</feature>
<accession>A0A6A5XEP6</accession>
<feature type="compositionally biased region" description="Polar residues" evidence="7">
    <location>
        <begin position="975"/>
        <end position="1007"/>
    </location>
</feature>
<feature type="region of interest" description="Disordered" evidence="7">
    <location>
        <begin position="2377"/>
        <end position="2514"/>
    </location>
</feature>
<feature type="region of interest" description="Disordered" evidence="7">
    <location>
        <begin position="1147"/>
        <end position="1216"/>
    </location>
</feature>
<feature type="region of interest" description="Disordered" evidence="7">
    <location>
        <begin position="148"/>
        <end position="227"/>
    </location>
</feature>
<organism evidence="10 11">
    <name type="scientific">Aaosphaeria arxii CBS 175.79</name>
    <dbReference type="NCBI Taxonomy" id="1450172"/>
    <lineage>
        <taxon>Eukaryota</taxon>
        <taxon>Fungi</taxon>
        <taxon>Dikarya</taxon>
        <taxon>Ascomycota</taxon>
        <taxon>Pezizomycotina</taxon>
        <taxon>Dothideomycetes</taxon>
        <taxon>Pleosporomycetidae</taxon>
        <taxon>Pleosporales</taxon>
        <taxon>Pleosporales incertae sedis</taxon>
        <taxon>Aaosphaeria</taxon>
    </lineage>
</organism>
<feature type="domain" description="B-block binding subunit of TFIIIC" evidence="8">
    <location>
        <begin position="272"/>
        <end position="340"/>
    </location>
</feature>
<feature type="compositionally biased region" description="Basic residues" evidence="7">
    <location>
        <begin position="1171"/>
        <end position="1180"/>
    </location>
</feature>
<feature type="compositionally biased region" description="Low complexity" evidence="7">
    <location>
        <begin position="173"/>
        <end position="190"/>
    </location>
</feature>
<evidence type="ECO:0000256" key="3">
    <source>
        <dbReference type="ARBA" id="ARBA00023125"/>
    </source>
</evidence>
<keyword evidence="5" id="KW-0539">Nucleus</keyword>
<reference evidence="10" key="1">
    <citation type="journal article" date="2020" name="Stud. Mycol.">
        <title>101 Dothideomycetes genomes: a test case for predicting lifestyles and emergence of pathogens.</title>
        <authorList>
            <person name="Haridas S."/>
            <person name="Albert R."/>
            <person name="Binder M."/>
            <person name="Bloem J."/>
            <person name="Labutti K."/>
            <person name="Salamov A."/>
            <person name="Andreopoulos B."/>
            <person name="Baker S."/>
            <person name="Barry K."/>
            <person name="Bills G."/>
            <person name="Bluhm B."/>
            <person name="Cannon C."/>
            <person name="Castanera R."/>
            <person name="Culley D."/>
            <person name="Daum C."/>
            <person name="Ezra D."/>
            <person name="Gonzalez J."/>
            <person name="Henrissat B."/>
            <person name="Kuo A."/>
            <person name="Liang C."/>
            <person name="Lipzen A."/>
            <person name="Lutzoni F."/>
            <person name="Magnuson J."/>
            <person name="Mondo S."/>
            <person name="Nolan M."/>
            <person name="Ohm R."/>
            <person name="Pangilinan J."/>
            <person name="Park H.-J."/>
            <person name="Ramirez L."/>
            <person name="Alfaro M."/>
            <person name="Sun H."/>
            <person name="Tritt A."/>
            <person name="Yoshinaga Y."/>
            <person name="Zwiers L.-H."/>
            <person name="Turgeon B."/>
            <person name="Goodwin S."/>
            <person name="Spatafora J."/>
            <person name="Crous P."/>
            <person name="Grigoriev I."/>
        </authorList>
    </citation>
    <scope>NUCLEOTIDE SEQUENCE</scope>
    <source>
        <strain evidence="10">CBS 175.79</strain>
    </source>
</reference>
<dbReference type="InterPro" id="IPR044210">
    <property type="entry name" value="Tfc3-like"/>
</dbReference>
<feature type="compositionally biased region" description="Polar residues" evidence="7">
    <location>
        <begin position="1280"/>
        <end position="1289"/>
    </location>
</feature>
<gene>
    <name evidence="10" type="ORF">BU24DRAFT_453945</name>
</gene>
<evidence type="ECO:0000256" key="7">
    <source>
        <dbReference type="SAM" id="MobiDB-lite"/>
    </source>
</evidence>
<protein>
    <submittedName>
        <fullName evidence="10">Uncharacterized protein</fullName>
    </submittedName>
</protein>
<comment type="subcellular location">
    <subcellularLocation>
        <location evidence="1">Nucleus</location>
    </subcellularLocation>
</comment>
<dbReference type="PANTHER" id="PTHR15180">
    <property type="entry name" value="GENERAL TRANSCRIPTION FACTOR 3C POLYPEPTIDE 1"/>
    <property type="match status" value="1"/>
</dbReference>
<dbReference type="GeneID" id="54288685"/>
<feature type="compositionally biased region" description="Polar residues" evidence="7">
    <location>
        <begin position="1147"/>
        <end position="1160"/>
    </location>
</feature>
<dbReference type="EMBL" id="ML978074">
    <property type="protein sequence ID" value="KAF2011383.1"/>
    <property type="molecule type" value="Genomic_DNA"/>
</dbReference>
<dbReference type="RefSeq" id="XP_033379722.1">
    <property type="nucleotide sequence ID" value="XM_033531288.1"/>
</dbReference>
<feature type="compositionally biased region" description="Acidic residues" evidence="7">
    <location>
        <begin position="472"/>
        <end position="482"/>
    </location>
</feature>
<feature type="compositionally biased region" description="Basic and acidic residues" evidence="7">
    <location>
        <begin position="2416"/>
        <end position="2427"/>
    </location>
</feature>
<evidence type="ECO:0000256" key="2">
    <source>
        <dbReference type="ARBA" id="ARBA00022553"/>
    </source>
</evidence>
<dbReference type="OrthoDB" id="5403573at2759"/>
<keyword evidence="11" id="KW-1185">Reference proteome</keyword>
<dbReference type="GO" id="GO:0000127">
    <property type="term" value="C:transcription factor TFIIIC complex"/>
    <property type="evidence" value="ECO:0007669"/>
    <property type="project" value="InterPro"/>
</dbReference>
<feature type="region of interest" description="Disordered" evidence="7">
    <location>
        <begin position="1800"/>
        <end position="1846"/>
    </location>
</feature>
<feature type="compositionally biased region" description="Basic and acidic residues" evidence="7">
    <location>
        <begin position="1739"/>
        <end position="1748"/>
    </location>
</feature>
<feature type="compositionally biased region" description="Low complexity" evidence="7">
    <location>
        <begin position="1195"/>
        <end position="1216"/>
    </location>
</feature>
<feature type="compositionally biased region" description="Polar residues" evidence="7">
    <location>
        <begin position="788"/>
        <end position="799"/>
    </location>
</feature>
<dbReference type="PANTHER" id="PTHR15180:SF1">
    <property type="entry name" value="GENERAL TRANSCRIPTION FACTOR 3C POLYPEPTIDE 1"/>
    <property type="match status" value="1"/>
</dbReference>
<dbReference type="InterPro" id="IPR046488">
    <property type="entry name" value="Sfc3/Tfc3_C"/>
</dbReference>
<dbReference type="GO" id="GO:0006384">
    <property type="term" value="P:transcription initiation at RNA polymerase III promoter"/>
    <property type="evidence" value="ECO:0007669"/>
    <property type="project" value="InterPro"/>
</dbReference>
<proteinExistence type="predicted"/>
<feature type="compositionally biased region" description="Basic residues" evidence="7">
    <location>
        <begin position="1749"/>
        <end position="1758"/>
    </location>
</feature>
<evidence type="ECO:0000313" key="11">
    <source>
        <dbReference type="Proteomes" id="UP000799778"/>
    </source>
</evidence>
<feature type="compositionally biased region" description="Basic and acidic residues" evidence="7">
    <location>
        <begin position="2377"/>
        <end position="2398"/>
    </location>
</feature>
<feature type="compositionally biased region" description="Basic and acidic residues" evidence="7">
    <location>
        <begin position="1830"/>
        <end position="1839"/>
    </location>
</feature>
<feature type="compositionally biased region" description="Basic and acidic residues" evidence="7">
    <location>
        <begin position="920"/>
        <end position="938"/>
    </location>
</feature>
<evidence type="ECO:0000259" key="9">
    <source>
        <dbReference type="Pfam" id="PF20222"/>
    </source>
</evidence>
<feature type="coiled-coil region" evidence="6">
    <location>
        <begin position="1553"/>
        <end position="1580"/>
    </location>
</feature>
<feature type="region of interest" description="Disordered" evidence="7">
    <location>
        <begin position="1060"/>
        <end position="1089"/>
    </location>
</feature>
<feature type="compositionally biased region" description="Low complexity" evidence="7">
    <location>
        <begin position="1341"/>
        <end position="1363"/>
    </location>
</feature>
<evidence type="ECO:0000313" key="10">
    <source>
        <dbReference type="EMBL" id="KAF2011383.1"/>
    </source>
</evidence>
<sequence>MARSLDELVEFLLAEIALCGMRGAGSADFRRFISKFFEHTQQNLPPEGVDRSYYSKVWDWVRRHRDVQIVYRKEPRNLSLSEFEALELQETGANGADYIEEQSNASAEPKKEAATSETSTADRSAFYDSLRQRLLAEGLPLDISASAEQHAGSSVSSETLNEANSTDIRRTNGSASGPLSLPSQLPSEQGTSTDDAHTSANAPVVSQKARRPNPNAPGNRRGPRKVPKGFLMIKPTFDEPSDATTAPRIYVSQNRTWQAVAGHSLDLKKVPSMQFMLLSIIAASGPKGILQPDLVRQSGQDKRSVPHRTDELFKNGYIEKKTVQANKFRTSLCIHRKFLNDKHFLNGPSTTEEVFGDRTLIFSSFVELLHQLLIENPVILQRDLRVKMGVAVELWQSRAIRTALVRLAETGMIYRRRTWKNSARNKKPEDRDELKDSIIFIKLKRPPNEEDLNNLKFRRQADSTTEDKNLEDNDLDEDEGLAFDDTTGEGRIVPQWTPDRSIANLTFEIIDRAGVAGLDNGSIRDRTTGRFWKRPIESYLCRLTDAWEESQPPEFRHKAIIRDTALTMGKRYVHYLYRTYNHFQEVVDSGKTSWAVVSKEAAKKSASEKKGRPKKQQSAIELNEWGFMDVNPSDFQGRTGTATLQECRSAIAPSKRRSTHWDNALTEEIGYEKKKRGRKPAKMSSIVRTPGEILSTEEKLASSEMRRIEKYAMSQAKREGKMEKPKPTEPAKAPKIIQPPREPPLLSIEQRVALGLARRGRLGADVENQIREHRAKTGDPTAIPDVITKNTGPRSPSTSTHEEEVLQPEGDSQLDKEFEHFDPQQLNAEQPAKKSRRKTAEPLGKTLFTMEFRKKHNLPLKGRLKQSVIEHYRSLIEEEEASVSTQTNPEQGDGKEPPNLATPPVELHVAVESVPFANHSEVENEVHERSLPKKHNDLDQPQLPVVATTKRKHDDDSLANENAKRIRVTPDAQVLVNQADASRSAESSAGLTTKRSQDTNTLNTPLSVLSQPTEGIVGAADVASGSHSSPQIVDGAEISQGPECTTSATQDPQAILPESAVGSPSLVSTPGEAIAEESPQVSNSREAASTFEQRVQEIIRSFTTREKPGLYINPFATRAIPRGRPKKALMAIFKFPQLQTFDWFISNPSISSNRSEPSTPKSKRTKEIRGQWKKSKRTPRKQLTASLESTPDVETPVSGTPVPGTPVLGTPVPGTPVPVLTVPDTPVSEMPVLDTPVPETPVSETPVVMSIEPRNELSGPAETEERVQTSEGQDEPVSAEIQSIPTPTPSSWVAINASAPVQTTPQQSSHTTLEIEGGVATQSPKPAIDTLPASNIEGQKTPGTLTPAVPTPATEAPTAETPAAIEDDNNLSVIAETDTHAYSRNRRAADLSRRGVVLGRGTVWQKRTSLIKRILNLCGGVFPFNGEVAPPFFTLWKEAYPDAAVPDRTTLTKTINNMIDDPEHKIRKFSFRVPTPSGASAEKFIIAFKDIAPTDPKIKELRRNMIKEHPRKHYPDPIKEHLGSWVADERLSRRKKLPAIEDIALSELIPGTARKLRDRIKNTKRARKEEQLQKKQQQDEIRTRINAAADHRSKVSIDIAGAERPRRQRLDTLNREARSFLSTVHLTRGRPLLPMTRDTQRAKSPARSDASDDIPLANLRPQNFQRTALLATGVDKEVQELSAGSEFESENVSSPGADQEPQAEGQSSPECDSKPFMHAFLTPMVFFNPSNGTFSTDFDVSKPAERARKGSHRGVKRVRIADPSNDQPRKRQYRRRINTKFSAIQERNIRSRVDPTLVDRLTGLTGDPKGRAWTPRKRGSERKPWTRAKPMSEYKERAPKKSTGLPGQAERFKKVICTLVIASCMAGEEGAIDWNIVTKVYESDKRFDLQKTKNLWAWAQKNMPAQIQKLSESFQSKFLAAYEAGQCESIEDPATHDWAALVRWALRNCDYPEPPIPKSKDALSDFLIIESDHEAFDRVAFNSRVLSSVARAQRLLRYAYGLPLHNSNGQKPKVDDDLRARSWIRANTATPQAGYNGKAAHDKLSTLNTPTLEHAVDDLLNQGIIKAKKLKRLLPGRNYDFPASHALRYRRTFELDDFMDARDGKKKLDEVFANEDPEKRVASVSRTALNGAVMALLSLVSEGQVRLVPHLPPVNNTLRAPAPRISVWGFREGDYTHRRIDRACFFWNIDIVPTSTYQFGNPLNPSDTPMSEPNVGPWLPLKEPPLPGKNDLKAPLPIWSTIEGNAVIWPWWYRLLNVVLQAMMFQPEVSAAEIQRHCVDCAAERFEVDLVLQWLVSIGAASQSETGFTMKNNAWAVFGEQLLDRGNDWFGEHVKRKKNVEFRQSWKLLWKPEQPEGEPEDPDSGADEIQIPKFRIIAEENRLQRPHRVDSLRQDRSKGKGKAKAKGKGKGKGKAKASDKATPKSDTELPGSAVQPIQPTDAGGDTEMVDADDRPSGEDVAMTDANTNDDLDAEGEVDLDAEGEVDPDADGDYDLDAEGEDDPDAEGEIDDEMY</sequence>
<feature type="region of interest" description="Disordered" evidence="7">
    <location>
        <begin position="878"/>
        <end position="904"/>
    </location>
</feature>
<feature type="region of interest" description="Disordered" evidence="7">
    <location>
        <begin position="1680"/>
        <end position="1715"/>
    </location>
</feature>
<dbReference type="Proteomes" id="UP000799778">
    <property type="component" value="Unassembled WGS sequence"/>
</dbReference>